<evidence type="ECO:0000313" key="1">
    <source>
        <dbReference type="EMBL" id="JAD50196.1"/>
    </source>
</evidence>
<protein>
    <submittedName>
        <fullName evidence="1">Uncharacterized protein</fullName>
    </submittedName>
</protein>
<dbReference type="AlphaFoldDB" id="A0A0A9AGC7"/>
<reference evidence="1" key="1">
    <citation type="submission" date="2014-09" db="EMBL/GenBank/DDBJ databases">
        <authorList>
            <person name="Magalhaes I.L.F."/>
            <person name="Oliveira U."/>
            <person name="Santos F.R."/>
            <person name="Vidigal T.H.D.A."/>
            <person name="Brescovit A.D."/>
            <person name="Santos A.J."/>
        </authorList>
    </citation>
    <scope>NUCLEOTIDE SEQUENCE</scope>
    <source>
        <tissue evidence="1">Shoot tissue taken approximately 20 cm above the soil surface</tissue>
    </source>
</reference>
<reference evidence="1" key="2">
    <citation type="journal article" date="2015" name="Data Brief">
        <title>Shoot transcriptome of the giant reed, Arundo donax.</title>
        <authorList>
            <person name="Barrero R.A."/>
            <person name="Guerrero F.D."/>
            <person name="Moolhuijzen P."/>
            <person name="Goolsby J.A."/>
            <person name="Tidwell J."/>
            <person name="Bellgard S.E."/>
            <person name="Bellgard M.I."/>
        </authorList>
    </citation>
    <scope>NUCLEOTIDE SEQUENCE</scope>
    <source>
        <tissue evidence="1">Shoot tissue taken approximately 20 cm above the soil surface</tissue>
    </source>
</reference>
<dbReference type="EMBL" id="GBRH01247699">
    <property type="protein sequence ID" value="JAD50196.1"/>
    <property type="molecule type" value="Transcribed_RNA"/>
</dbReference>
<name>A0A0A9AGC7_ARUDO</name>
<sequence>MEFTMMRRLLRPDMRQIVHSNKFEV</sequence>
<accession>A0A0A9AGC7</accession>
<organism evidence="1">
    <name type="scientific">Arundo donax</name>
    <name type="common">Giant reed</name>
    <name type="synonym">Donax arundinaceus</name>
    <dbReference type="NCBI Taxonomy" id="35708"/>
    <lineage>
        <taxon>Eukaryota</taxon>
        <taxon>Viridiplantae</taxon>
        <taxon>Streptophyta</taxon>
        <taxon>Embryophyta</taxon>
        <taxon>Tracheophyta</taxon>
        <taxon>Spermatophyta</taxon>
        <taxon>Magnoliopsida</taxon>
        <taxon>Liliopsida</taxon>
        <taxon>Poales</taxon>
        <taxon>Poaceae</taxon>
        <taxon>PACMAD clade</taxon>
        <taxon>Arundinoideae</taxon>
        <taxon>Arundineae</taxon>
        <taxon>Arundo</taxon>
    </lineage>
</organism>
<proteinExistence type="predicted"/>